<evidence type="ECO:0000313" key="3">
    <source>
        <dbReference type="Proteomes" id="UP001151760"/>
    </source>
</evidence>
<feature type="region of interest" description="Disordered" evidence="1">
    <location>
        <begin position="237"/>
        <end position="276"/>
    </location>
</feature>
<evidence type="ECO:0000313" key="2">
    <source>
        <dbReference type="EMBL" id="GJT71292.1"/>
    </source>
</evidence>
<dbReference type="Proteomes" id="UP001151760">
    <property type="component" value="Unassembled WGS sequence"/>
</dbReference>
<gene>
    <name evidence="2" type="ORF">Tco_1030578</name>
</gene>
<evidence type="ECO:0000256" key="1">
    <source>
        <dbReference type="SAM" id="MobiDB-lite"/>
    </source>
</evidence>
<name>A0ABQ5G8G8_9ASTR</name>
<protein>
    <submittedName>
        <fullName evidence="2">Uncharacterized protein</fullName>
    </submittedName>
</protein>
<dbReference type="EMBL" id="BQNB010018156">
    <property type="protein sequence ID" value="GJT71292.1"/>
    <property type="molecule type" value="Genomic_DNA"/>
</dbReference>
<reference evidence="2" key="2">
    <citation type="submission" date="2022-01" db="EMBL/GenBank/DDBJ databases">
        <authorList>
            <person name="Yamashiro T."/>
            <person name="Shiraishi A."/>
            <person name="Satake H."/>
            <person name="Nakayama K."/>
        </authorList>
    </citation>
    <scope>NUCLEOTIDE SEQUENCE</scope>
</reference>
<comment type="caution">
    <text evidence="2">The sequence shown here is derived from an EMBL/GenBank/DDBJ whole genome shotgun (WGS) entry which is preliminary data.</text>
</comment>
<feature type="compositionally biased region" description="Basic and acidic residues" evidence="1">
    <location>
        <begin position="20"/>
        <end position="35"/>
    </location>
</feature>
<sequence>MGCGKSKHAVETATTVIKSTKSDGGKETRTTKTVTEKGDALVEQHEVETKSLVVEDTKKETVTTKIDPNGVANIANVAPTLGENVGTGAQVVKEDESTKDSNPSNANDANVGLTLDQNVGKVAEVVKENENVKDSHSTDTNDAKSDNVIPTQSKDDVRVTEVVTKDQENKESNLVTDKEAKTDNVTAKRLEEIKMSNIPKDNVKNEFMTPTLSEDVVDPMTKVFKDDVMVKDLKKENIQSAIPDDEESANSINDSSNPIDDDSPKAEEQEVVSPTVDVTDVETKIETSPAAISQQAKAANEGSRLSSIRAVAKREKEANIALSHRMPIIIMIAILIIRIKQMWGRNHRHNTTDEMKF</sequence>
<accession>A0ABQ5G8G8</accession>
<feature type="region of interest" description="Disordered" evidence="1">
    <location>
        <begin position="127"/>
        <end position="157"/>
    </location>
</feature>
<keyword evidence="3" id="KW-1185">Reference proteome</keyword>
<proteinExistence type="predicted"/>
<feature type="compositionally biased region" description="Basic and acidic residues" evidence="1">
    <location>
        <begin position="127"/>
        <end position="145"/>
    </location>
</feature>
<reference evidence="2" key="1">
    <citation type="journal article" date="2022" name="Int. J. Mol. Sci.">
        <title>Draft Genome of Tanacetum Coccineum: Genomic Comparison of Closely Related Tanacetum-Family Plants.</title>
        <authorList>
            <person name="Yamashiro T."/>
            <person name="Shiraishi A."/>
            <person name="Nakayama K."/>
            <person name="Satake H."/>
        </authorList>
    </citation>
    <scope>NUCLEOTIDE SEQUENCE</scope>
</reference>
<feature type="region of interest" description="Disordered" evidence="1">
    <location>
        <begin position="92"/>
        <end position="113"/>
    </location>
</feature>
<feature type="region of interest" description="Disordered" evidence="1">
    <location>
        <begin position="1"/>
        <end position="35"/>
    </location>
</feature>
<organism evidence="2 3">
    <name type="scientific">Tanacetum coccineum</name>
    <dbReference type="NCBI Taxonomy" id="301880"/>
    <lineage>
        <taxon>Eukaryota</taxon>
        <taxon>Viridiplantae</taxon>
        <taxon>Streptophyta</taxon>
        <taxon>Embryophyta</taxon>
        <taxon>Tracheophyta</taxon>
        <taxon>Spermatophyta</taxon>
        <taxon>Magnoliopsida</taxon>
        <taxon>eudicotyledons</taxon>
        <taxon>Gunneridae</taxon>
        <taxon>Pentapetalae</taxon>
        <taxon>asterids</taxon>
        <taxon>campanulids</taxon>
        <taxon>Asterales</taxon>
        <taxon>Asteraceae</taxon>
        <taxon>Asteroideae</taxon>
        <taxon>Anthemideae</taxon>
        <taxon>Anthemidinae</taxon>
        <taxon>Tanacetum</taxon>
    </lineage>
</organism>